<organism evidence="4 5">
    <name type="scientific">Arenibacterium halophilum</name>
    <dbReference type="NCBI Taxonomy" id="2583821"/>
    <lineage>
        <taxon>Bacteria</taxon>
        <taxon>Pseudomonadati</taxon>
        <taxon>Pseudomonadota</taxon>
        <taxon>Alphaproteobacteria</taxon>
        <taxon>Rhodobacterales</taxon>
        <taxon>Paracoccaceae</taxon>
        <taxon>Arenibacterium</taxon>
    </lineage>
</organism>
<comment type="caution">
    <text evidence="4">The sequence shown here is derived from an EMBL/GenBank/DDBJ whole genome shotgun (WGS) entry which is preliminary data.</text>
</comment>
<accession>A0ABY2X6F7</accession>
<protein>
    <submittedName>
        <fullName evidence="4">SAM-dependent methyltransferase</fullName>
    </submittedName>
</protein>
<evidence type="ECO:0000256" key="2">
    <source>
        <dbReference type="ARBA" id="ARBA00022679"/>
    </source>
</evidence>
<dbReference type="Gene3D" id="3.40.50.150">
    <property type="entry name" value="Vaccinia Virus protein VP39"/>
    <property type="match status" value="1"/>
</dbReference>
<name>A0ABY2X6F7_9RHOB</name>
<dbReference type="EMBL" id="VCPC01000004">
    <property type="protein sequence ID" value="TMV10717.1"/>
    <property type="molecule type" value="Genomic_DNA"/>
</dbReference>
<dbReference type="InterPro" id="IPR029063">
    <property type="entry name" value="SAM-dependent_MTases_sf"/>
</dbReference>
<evidence type="ECO:0000256" key="3">
    <source>
        <dbReference type="SAM" id="MobiDB-lite"/>
    </source>
</evidence>
<dbReference type="Proteomes" id="UP001191082">
    <property type="component" value="Unassembled WGS sequence"/>
</dbReference>
<sequence length="272" mass="29340">MSEVPQITDRAALTRNRARAAPEALFLHRAAIDEVQDRLAMVNRTFTSPAVVTPFPGLWSSAMPEATIVADDSHLALEPGAHDLVIHAMALHWANDVVGQVIQCRRALQADGLFLAVTLGGQTLAQLRAVLAHAESTVSGGLSPRVAPMPEIRDLGAILQRSGLNLPVADSVPLTAEYRDLRHLMHDLRAMGEANALSGRLRHPTRRALFDVANRLYIDQFATGQGRILATFELVCLTGWAPDESQPKPLRPGSAQARLADALGTSETPLPD</sequence>
<proteinExistence type="predicted"/>
<dbReference type="PANTHER" id="PTHR13090">
    <property type="entry name" value="ARGININE-HYDROXYLASE NDUFAF5, MITOCHONDRIAL"/>
    <property type="match status" value="1"/>
</dbReference>
<evidence type="ECO:0000313" key="4">
    <source>
        <dbReference type="EMBL" id="TMV10717.1"/>
    </source>
</evidence>
<keyword evidence="2" id="KW-0808">Transferase</keyword>
<dbReference type="GO" id="GO:0008168">
    <property type="term" value="F:methyltransferase activity"/>
    <property type="evidence" value="ECO:0007669"/>
    <property type="project" value="UniProtKB-KW"/>
</dbReference>
<dbReference type="SUPFAM" id="SSF53335">
    <property type="entry name" value="S-adenosyl-L-methionine-dependent methyltransferases"/>
    <property type="match status" value="1"/>
</dbReference>
<dbReference type="PANTHER" id="PTHR13090:SF1">
    <property type="entry name" value="ARGININE-HYDROXYLASE NDUFAF5, MITOCHONDRIAL"/>
    <property type="match status" value="1"/>
</dbReference>
<dbReference type="RefSeq" id="WP_138865289.1">
    <property type="nucleotide sequence ID" value="NZ_VCPC01000004.1"/>
</dbReference>
<evidence type="ECO:0000313" key="5">
    <source>
        <dbReference type="Proteomes" id="UP001191082"/>
    </source>
</evidence>
<dbReference type="InterPro" id="IPR050602">
    <property type="entry name" value="Malonyl-ACP_OMT"/>
</dbReference>
<reference evidence="4 5" key="1">
    <citation type="submission" date="2019-05" db="EMBL/GenBank/DDBJ databases">
        <title>Marivita sp. nov. isolated from sea sediment.</title>
        <authorList>
            <person name="Kim W."/>
        </authorList>
    </citation>
    <scope>NUCLEOTIDE SEQUENCE [LARGE SCALE GENOMIC DNA]</scope>
    <source>
        <strain evidence="4 5">CAU 1492</strain>
    </source>
</reference>
<evidence type="ECO:0000256" key="1">
    <source>
        <dbReference type="ARBA" id="ARBA00022603"/>
    </source>
</evidence>
<keyword evidence="1 4" id="KW-0489">Methyltransferase</keyword>
<feature type="region of interest" description="Disordered" evidence="3">
    <location>
        <begin position="243"/>
        <end position="272"/>
    </location>
</feature>
<gene>
    <name evidence="4" type="ORF">FGK64_18275</name>
</gene>
<keyword evidence="5" id="KW-1185">Reference proteome</keyword>
<dbReference type="GO" id="GO:0032259">
    <property type="term" value="P:methylation"/>
    <property type="evidence" value="ECO:0007669"/>
    <property type="project" value="UniProtKB-KW"/>
</dbReference>